<sequence>MDYNTYLHFDGYKTFGANSDKIINSIDETLPDKPIFVKLGENYKGGAIEDYHDDLLTANEAIDYVESGGNIGIRTGEWIDGSLFIQLDIEEKGILSADTRSLIDTHALLIWDTVHVGRNRLLEVTDTDTYRLLDDYPTEITSITDNDKEDLEIRCNGHSVIPPSSINHATCSDDKPCDGEGWDSYTLQSVNTEAQALTLEEAERLGDLLEIESTPQNEPVNQSSEEYDNVPSPSPKIDIQAEYCNNVPNVGDSFDERKQKMMFGDWKGQERFIQLYNGNFESVNGSNKQGKAECALANYIGFWFGRNENIVRLFMDTLPFETHYQKYPSHRKNLLEWATSRRDCYHEGVSFGAKAQIAQTIYEYEETNVQKLAEITDYEERQIQYVIDVLEAESVIDTNRVNRQRIITNTNITEGYLENLDKLMDKYENNEEVLVNEVTL</sequence>
<proteinExistence type="predicted"/>
<dbReference type="RefSeq" id="WP_141134093.1">
    <property type="nucleotide sequence ID" value="NZ_FZNK01000006.1"/>
</dbReference>
<feature type="compositionally biased region" description="Polar residues" evidence="1">
    <location>
        <begin position="213"/>
        <end position="224"/>
    </location>
</feature>
<evidence type="ECO:0000313" key="2">
    <source>
        <dbReference type="EMBL" id="SNR61604.1"/>
    </source>
</evidence>
<name>A0A238XTD6_HALEZ</name>
<reference evidence="2 3" key="1">
    <citation type="submission" date="2017-06" db="EMBL/GenBank/DDBJ databases">
        <authorList>
            <person name="Kim H.J."/>
            <person name="Triplett B.A."/>
        </authorList>
    </citation>
    <scope>NUCLEOTIDE SEQUENCE [LARGE SCALE GENOMIC DNA]</scope>
    <source>
        <strain evidence="2 3">DSM 19316</strain>
    </source>
</reference>
<evidence type="ECO:0000313" key="3">
    <source>
        <dbReference type="Proteomes" id="UP000198297"/>
    </source>
</evidence>
<dbReference type="EMBL" id="FZNK01000006">
    <property type="protein sequence ID" value="SNR61604.1"/>
    <property type="molecule type" value="Genomic_DNA"/>
</dbReference>
<gene>
    <name evidence="2" type="ORF">SAMN06266787_10695</name>
</gene>
<organism evidence="2 3">
    <name type="scientific">Halorubrum ezzemoulense</name>
    <name type="common">Halorubrum chaoviator</name>
    <dbReference type="NCBI Taxonomy" id="337243"/>
    <lineage>
        <taxon>Archaea</taxon>
        <taxon>Methanobacteriati</taxon>
        <taxon>Methanobacteriota</taxon>
        <taxon>Stenosarchaea group</taxon>
        <taxon>Halobacteria</taxon>
        <taxon>Halobacteriales</taxon>
        <taxon>Haloferacaceae</taxon>
        <taxon>Halorubrum</taxon>
    </lineage>
</organism>
<dbReference type="Proteomes" id="UP000198297">
    <property type="component" value="Unassembled WGS sequence"/>
</dbReference>
<dbReference type="AlphaFoldDB" id="A0A238XTD6"/>
<accession>A0A238XTD6</accession>
<evidence type="ECO:0000256" key="1">
    <source>
        <dbReference type="SAM" id="MobiDB-lite"/>
    </source>
</evidence>
<feature type="region of interest" description="Disordered" evidence="1">
    <location>
        <begin position="213"/>
        <end position="232"/>
    </location>
</feature>
<protein>
    <submittedName>
        <fullName evidence="2">Uncharacterized protein</fullName>
    </submittedName>
</protein>